<dbReference type="SUPFAM" id="SSF88723">
    <property type="entry name" value="PIN domain-like"/>
    <property type="match status" value="1"/>
</dbReference>
<evidence type="ECO:0000313" key="3">
    <source>
        <dbReference type="EMBL" id="QMS90069.1"/>
    </source>
</evidence>
<dbReference type="InterPro" id="IPR029060">
    <property type="entry name" value="PIN-like_dom_sf"/>
</dbReference>
<keyword evidence="1" id="KW-0460">Magnesium</keyword>
<evidence type="ECO:0000259" key="2">
    <source>
        <dbReference type="Pfam" id="PF01850"/>
    </source>
</evidence>
<dbReference type="KEGG" id="ned:HUN01_21645"/>
<accession>A0A7D7LGL1</accession>
<organism evidence="3 4">
    <name type="scientific">Nostoc edaphicum CCNP1411</name>
    <dbReference type="NCBI Taxonomy" id="1472755"/>
    <lineage>
        <taxon>Bacteria</taxon>
        <taxon>Bacillati</taxon>
        <taxon>Cyanobacteriota</taxon>
        <taxon>Cyanophyceae</taxon>
        <taxon>Nostocales</taxon>
        <taxon>Nostocaceae</taxon>
        <taxon>Nostoc</taxon>
    </lineage>
</organism>
<sequence>MSNPLRCVVDTSVCIKYFIADPLTAKVNQLFGHLANPQTEIFVPDLFYIECANTFWKYVRARMYTAAEVQTDLATLKAFPLRVVSTADLMADAVTISLSYGTSAYDACYVALSQQVGATLLTLDGKLVKAIAASSYNVSSFNDFEVPPLESM</sequence>
<feature type="domain" description="PIN" evidence="2">
    <location>
        <begin position="8"/>
        <end position="128"/>
    </location>
</feature>
<protein>
    <submittedName>
        <fullName evidence="3">Type II toxin-antitoxin system VapC family toxin</fullName>
    </submittedName>
</protein>
<dbReference type="AlphaFoldDB" id="A0A7D7LGL1"/>
<dbReference type="InterPro" id="IPR002716">
    <property type="entry name" value="PIN_dom"/>
</dbReference>
<dbReference type="InterPro" id="IPR051619">
    <property type="entry name" value="TypeII_TA_RNase_PINc/VapC"/>
</dbReference>
<dbReference type="Gene3D" id="3.40.50.1010">
    <property type="entry name" value="5'-nuclease"/>
    <property type="match status" value="1"/>
</dbReference>
<evidence type="ECO:0000313" key="4">
    <source>
        <dbReference type="Proteomes" id="UP000514713"/>
    </source>
</evidence>
<reference evidence="4" key="1">
    <citation type="submission" date="2020-06" db="EMBL/GenBank/DDBJ databases">
        <title>Nostoc edaphicum CCNP1411 genome.</title>
        <authorList>
            <person name="Fidor A."/>
            <person name="Grabski M."/>
            <person name="Gawor J."/>
            <person name="Gromadka R."/>
            <person name="Wegrzyn G."/>
            <person name="Mazur-Marzec H."/>
        </authorList>
    </citation>
    <scope>NUCLEOTIDE SEQUENCE [LARGE SCALE GENOMIC DNA]</scope>
    <source>
        <strain evidence="4">CCNP1411</strain>
    </source>
</reference>
<dbReference type="EMBL" id="CP054698">
    <property type="protein sequence ID" value="QMS90069.1"/>
    <property type="molecule type" value="Genomic_DNA"/>
</dbReference>
<dbReference type="PANTHER" id="PTHR35901">
    <property type="entry name" value="RIBONUCLEASE VAPC3"/>
    <property type="match status" value="1"/>
</dbReference>
<dbReference type="Proteomes" id="UP000514713">
    <property type="component" value="Chromosome"/>
</dbReference>
<dbReference type="CDD" id="cd09873">
    <property type="entry name" value="PIN_Pae0151-like"/>
    <property type="match status" value="1"/>
</dbReference>
<name>A0A7D7LGL1_9NOSO</name>
<gene>
    <name evidence="3" type="ORF">HUN01_21645</name>
</gene>
<dbReference type="Pfam" id="PF01850">
    <property type="entry name" value="PIN"/>
    <property type="match status" value="1"/>
</dbReference>
<evidence type="ECO:0000256" key="1">
    <source>
        <dbReference type="ARBA" id="ARBA00022842"/>
    </source>
</evidence>
<dbReference type="InterPro" id="IPR044153">
    <property type="entry name" value="PIN_Pae0151-like"/>
</dbReference>
<dbReference type="PANTHER" id="PTHR35901:SF1">
    <property type="entry name" value="EXONUCLEASE VAPC9"/>
    <property type="match status" value="1"/>
</dbReference>
<proteinExistence type="predicted"/>
<dbReference type="RefSeq" id="WP_181927930.1">
    <property type="nucleotide sequence ID" value="NZ_CP054698.1"/>
</dbReference>
<keyword evidence="4" id="KW-1185">Reference proteome</keyword>